<dbReference type="GO" id="GO:0006979">
    <property type="term" value="P:response to oxidative stress"/>
    <property type="evidence" value="ECO:0007669"/>
    <property type="project" value="InterPro"/>
</dbReference>
<dbReference type="GO" id="GO:0046872">
    <property type="term" value="F:metal ion binding"/>
    <property type="evidence" value="ECO:0007669"/>
    <property type="project" value="UniProtKB-KW"/>
</dbReference>
<dbReference type="InterPro" id="IPR034815">
    <property type="entry name" value="A_dioxygenase"/>
</dbReference>
<dbReference type="GO" id="GO:0020037">
    <property type="term" value="F:heme binding"/>
    <property type="evidence" value="ECO:0007669"/>
    <property type="project" value="InterPro"/>
</dbReference>
<keyword evidence="10 13" id="KW-0408">Iron</keyword>
<protein>
    <submittedName>
        <fullName evidence="14">Alpha-dioxygenase 2</fullName>
    </submittedName>
</protein>
<dbReference type="Gene3D" id="1.10.640.10">
    <property type="entry name" value="Haem peroxidase domain superfamily, animal type"/>
    <property type="match status" value="3"/>
</dbReference>
<organism evidence="14 15">
    <name type="scientific">Quercus suber</name>
    <name type="common">Cork oak</name>
    <dbReference type="NCBI Taxonomy" id="58331"/>
    <lineage>
        <taxon>Eukaryota</taxon>
        <taxon>Viridiplantae</taxon>
        <taxon>Streptophyta</taxon>
        <taxon>Embryophyta</taxon>
        <taxon>Tracheophyta</taxon>
        <taxon>Spermatophyta</taxon>
        <taxon>Magnoliopsida</taxon>
        <taxon>eudicotyledons</taxon>
        <taxon>Gunneridae</taxon>
        <taxon>Pentapetalae</taxon>
        <taxon>rosids</taxon>
        <taxon>fabids</taxon>
        <taxon>Fagales</taxon>
        <taxon>Fagaceae</taxon>
        <taxon>Quercus</taxon>
    </lineage>
</organism>
<comment type="caution">
    <text evidence="14">The sequence shown here is derived from an EMBL/GenBank/DDBJ whole genome shotgun (WGS) entry which is preliminary data.</text>
</comment>
<dbReference type="InterPro" id="IPR050783">
    <property type="entry name" value="Oxylipin_biosynth_metab"/>
</dbReference>
<evidence type="ECO:0000256" key="8">
    <source>
        <dbReference type="ARBA" id="ARBA00022964"/>
    </source>
</evidence>
<dbReference type="Pfam" id="PF03098">
    <property type="entry name" value="An_peroxidase"/>
    <property type="match status" value="3"/>
</dbReference>
<dbReference type="PROSITE" id="PS50292">
    <property type="entry name" value="PEROXIDASE_3"/>
    <property type="match status" value="2"/>
</dbReference>
<dbReference type="PANTHER" id="PTHR11903">
    <property type="entry name" value="PROSTAGLANDIN G/H SYNTHASE"/>
    <property type="match status" value="1"/>
</dbReference>
<keyword evidence="9" id="KW-0560">Oxidoreductase</keyword>
<evidence type="ECO:0000256" key="13">
    <source>
        <dbReference type="PIRSR" id="PIRSR619791-2"/>
    </source>
</evidence>
<dbReference type="GO" id="GO:0004601">
    <property type="term" value="F:peroxidase activity"/>
    <property type="evidence" value="ECO:0007669"/>
    <property type="project" value="UniProtKB-KW"/>
</dbReference>
<evidence type="ECO:0000256" key="7">
    <source>
        <dbReference type="ARBA" id="ARBA00022832"/>
    </source>
</evidence>
<feature type="binding site" description="axial binding residue" evidence="13">
    <location>
        <position position="401"/>
    </location>
    <ligand>
        <name>heme b</name>
        <dbReference type="ChEBI" id="CHEBI:60344"/>
    </ligand>
    <ligandPart>
        <name>Fe</name>
        <dbReference type="ChEBI" id="CHEBI:18248"/>
    </ligandPart>
</feature>
<evidence type="ECO:0000313" key="14">
    <source>
        <dbReference type="EMBL" id="KAK7845795.1"/>
    </source>
</evidence>
<dbReference type="GO" id="GO:0031408">
    <property type="term" value="P:oxylipin biosynthetic process"/>
    <property type="evidence" value="ECO:0007669"/>
    <property type="project" value="UniProtKB-KW"/>
</dbReference>
<keyword evidence="11" id="KW-0443">Lipid metabolism</keyword>
<dbReference type="GO" id="GO:0016702">
    <property type="term" value="F:oxidoreductase activity, acting on single donors with incorporation of molecular oxygen, incorporation of two atoms of oxygen"/>
    <property type="evidence" value="ECO:0007669"/>
    <property type="project" value="TreeGrafter"/>
</dbReference>
<keyword evidence="2" id="KW-0444">Lipid biosynthesis</keyword>
<evidence type="ECO:0000256" key="11">
    <source>
        <dbReference type="ARBA" id="ARBA00023098"/>
    </source>
</evidence>
<evidence type="ECO:0000256" key="6">
    <source>
        <dbReference type="ARBA" id="ARBA00022767"/>
    </source>
</evidence>
<keyword evidence="8" id="KW-0223">Dioxygenase</keyword>
<reference evidence="14 15" key="1">
    <citation type="journal article" date="2018" name="Sci. Data">
        <title>The draft genome sequence of cork oak.</title>
        <authorList>
            <person name="Ramos A.M."/>
            <person name="Usie A."/>
            <person name="Barbosa P."/>
            <person name="Barros P.M."/>
            <person name="Capote T."/>
            <person name="Chaves I."/>
            <person name="Simoes F."/>
            <person name="Abreu I."/>
            <person name="Carrasquinho I."/>
            <person name="Faro C."/>
            <person name="Guimaraes J.B."/>
            <person name="Mendonca D."/>
            <person name="Nobrega F."/>
            <person name="Rodrigues L."/>
            <person name="Saibo N.J.M."/>
            <person name="Varela M.C."/>
            <person name="Egas C."/>
            <person name="Matos J."/>
            <person name="Miguel C.M."/>
            <person name="Oliveira M.M."/>
            <person name="Ricardo C.P."/>
            <person name="Goncalves S."/>
        </authorList>
    </citation>
    <scope>NUCLEOTIDE SEQUENCE [LARGE SCALE GENOMIC DNA]</scope>
    <source>
        <strain evidence="15">cv. HL8</strain>
    </source>
</reference>
<keyword evidence="3" id="KW-0575">Peroxidase</keyword>
<evidence type="ECO:0000256" key="9">
    <source>
        <dbReference type="ARBA" id="ARBA00023002"/>
    </source>
</evidence>
<name>A0AAW0L270_QUESU</name>
<keyword evidence="6" id="KW-0925">Oxylipin biosynthesis</keyword>
<dbReference type="GO" id="GO:0006633">
    <property type="term" value="P:fatty acid biosynthetic process"/>
    <property type="evidence" value="ECO:0007669"/>
    <property type="project" value="UniProtKB-KW"/>
</dbReference>
<dbReference type="InterPro" id="IPR019791">
    <property type="entry name" value="Haem_peroxidase_animal"/>
</dbReference>
<keyword evidence="4 13" id="KW-0349">Heme</keyword>
<evidence type="ECO:0000256" key="10">
    <source>
        <dbReference type="ARBA" id="ARBA00023004"/>
    </source>
</evidence>
<feature type="non-terminal residue" evidence="14">
    <location>
        <position position="1"/>
    </location>
</feature>
<proteinExistence type="predicted"/>
<evidence type="ECO:0000256" key="5">
    <source>
        <dbReference type="ARBA" id="ARBA00022723"/>
    </source>
</evidence>
<keyword evidence="15" id="KW-1185">Reference proteome</keyword>
<accession>A0AAW0L270</accession>
<keyword evidence="5 13" id="KW-0479">Metal-binding</keyword>
<dbReference type="InterPro" id="IPR037120">
    <property type="entry name" value="Haem_peroxidase_sf_animal"/>
</dbReference>
<keyword evidence="12" id="KW-0275">Fatty acid biosynthesis</keyword>
<comment type="cofactor">
    <cofactor evidence="1">
        <name>heme b</name>
        <dbReference type="ChEBI" id="CHEBI:60344"/>
    </cofactor>
</comment>
<dbReference type="PANTHER" id="PTHR11903:SF25">
    <property type="entry name" value="ALPHA-DIOXYGENASE 2"/>
    <property type="match status" value="1"/>
</dbReference>
<keyword evidence="7" id="KW-0276">Fatty acid metabolism</keyword>
<evidence type="ECO:0000256" key="2">
    <source>
        <dbReference type="ARBA" id="ARBA00022516"/>
    </source>
</evidence>
<evidence type="ECO:0000256" key="3">
    <source>
        <dbReference type="ARBA" id="ARBA00022559"/>
    </source>
</evidence>
<evidence type="ECO:0000313" key="15">
    <source>
        <dbReference type="Proteomes" id="UP000237347"/>
    </source>
</evidence>
<gene>
    <name evidence="14" type="primary">DOX2_3</name>
    <name evidence="14" type="ORF">CFP56_008922</name>
</gene>
<dbReference type="EMBL" id="PKMF04000165">
    <property type="protein sequence ID" value="KAK7845795.1"/>
    <property type="molecule type" value="Genomic_DNA"/>
</dbReference>
<dbReference type="InterPro" id="IPR010255">
    <property type="entry name" value="Haem_peroxidase_sf"/>
</dbReference>
<evidence type="ECO:0000256" key="1">
    <source>
        <dbReference type="ARBA" id="ARBA00001970"/>
    </source>
</evidence>
<evidence type="ECO:0000256" key="12">
    <source>
        <dbReference type="ARBA" id="ARBA00023160"/>
    </source>
</evidence>
<dbReference type="Proteomes" id="UP000237347">
    <property type="component" value="Unassembled WGS sequence"/>
</dbReference>
<dbReference type="AlphaFoldDB" id="A0AAW0L270"/>
<dbReference type="SUPFAM" id="SSF48113">
    <property type="entry name" value="Heme-dependent peroxidases"/>
    <property type="match status" value="2"/>
</dbReference>
<evidence type="ECO:0000256" key="4">
    <source>
        <dbReference type="ARBA" id="ARBA00022617"/>
    </source>
</evidence>
<sequence length="925" mass="106594">FSLSRTRFHKEEHLPQKAMAIFHLFLSQFMHPQLKYMVAKMTLLDTILFCVVHLVDKLDAWHRLPVIIGAAYLGIRRHLHQRYNLLPVGEINGQRYNAEEFAYRTADGKCNHPSDDTIGSQGTFLGRNMPPSSSPYGLLEPHPTVVASKLLVRKKFIDNGKQFNMIACSWIQFMIHDWVDHLEDTEQIEIRAPDEISSGCPLKSFKFFKTKKVSIDLCHLKNGSPNTRTPWWDGSVIYGNDKEGMRRVRTFKDGKLKISEDGLLQHNENGIPISGDVRNCWAGFSLLQALFVKEHNAVCDMLKVYYPDLDDEQLYRHARLVTAAVIAKIHTIDWTVELLKTDTLLVGSRVNWYGLLGKKFKELLGHILGSILSGLVGLKKPRDHGVPYSLTEEFVSAYRMHSLLPETLVLRDITSSTSEDKHPPILHEYFPFSPYTVSANIRHHYDGYFLAIFFPPFMGFLHLAAKFIVFFGDIGTNVLGAKSHKLYMTNCRDYESRVPMRELVGIEGERKLSTIGMEQMLVSLGHQSCGALTLWNYPSWMRNLVAHDINGEDRPDPVDMASLEIYRDREREVPRYNEFRRNLMMIPISKWGDLTDDEEVIEALYDVYGDDVEKLDLQVGLMAEKKIKGFAISETAFFLFILIASRRLEADRFFTSSFNSKTYTQKGLEWVNKTEALKDVIDRHFPEMTRKWMTCSSAFSVWDSMPNPVNYIPLSSTIHVGMEQMLVSLGHQSCGALTLWNYPSWMRNLVAHDINGEDRPDPVDMASLEIYRDREREVPRYNEFRRNLMMIPIRKWGDLTDDEEVIEALCDVYGDDVEKLDLQVGLMAEKKIKGFAISETAFFLFILTASRRLEADRFFTSSFNSNTYTQKGLEWVNKTETLKDVIDRHFPEMTRKWMTCSSAFSVWDSMPNPVNCIPLYLRLST</sequence>
<dbReference type="CDD" id="cd09818">
    <property type="entry name" value="PIOX_like"/>
    <property type="match status" value="1"/>
</dbReference>